<sequence>MASHDVQQQENLSTFHTSKPASDPTSMPGRAPLSSLPTNAPSPRKLQQVAGQKRVHSGSQQKSPLKRSSISILDSEKGFTYFSKRSRISTDSPDLPTPTNGLYAEVTPPLPETISKPSCLPSNSFAQHTSNKEKQTPRAPKPLSVAAQELAEQSSEDESEDSRDGSQHSFTSLINYDPSGQTSGVTPKVGSIYTPASQRGAFTSALPPRSHHLSSQTPSQTQHQSNSQGLLPPFAHATPQQKRRAAGAIAASAARSMRPDYVATRAETLRLRLRVAVYKVLTGQTFVPFTRLRAFREPEGMGRTAGLEGTRSRNEGHRRGNGKDIVGGAAGLDGTIDGRTHEDLRRESSGEETIVGDV</sequence>
<feature type="compositionally biased region" description="Polar residues" evidence="1">
    <location>
        <begin position="1"/>
        <end position="25"/>
    </location>
</feature>
<accession>A0A8K0LCI8</accession>
<dbReference type="Proteomes" id="UP000809789">
    <property type="component" value="Unassembled WGS sequence"/>
</dbReference>
<feature type="region of interest" description="Disordered" evidence="1">
    <location>
        <begin position="1"/>
        <end position="247"/>
    </location>
</feature>
<feature type="compositionally biased region" description="Polar residues" evidence="1">
    <location>
        <begin position="168"/>
        <end position="185"/>
    </location>
</feature>
<feature type="compositionally biased region" description="Polar residues" evidence="1">
    <location>
        <begin position="120"/>
        <end position="129"/>
    </location>
</feature>
<dbReference type="EMBL" id="JAESVG020000001">
    <property type="protein sequence ID" value="KAG8631986.1"/>
    <property type="molecule type" value="Genomic_DNA"/>
</dbReference>
<organism evidence="2 3">
    <name type="scientific">Elsinoe batatas</name>
    <dbReference type="NCBI Taxonomy" id="2601811"/>
    <lineage>
        <taxon>Eukaryota</taxon>
        <taxon>Fungi</taxon>
        <taxon>Dikarya</taxon>
        <taxon>Ascomycota</taxon>
        <taxon>Pezizomycotina</taxon>
        <taxon>Dothideomycetes</taxon>
        <taxon>Dothideomycetidae</taxon>
        <taxon>Myriangiales</taxon>
        <taxon>Elsinoaceae</taxon>
        <taxon>Elsinoe</taxon>
    </lineage>
</organism>
<name>A0A8K0LCI8_9PEZI</name>
<dbReference type="AlphaFoldDB" id="A0A8K0LCI8"/>
<feature type="compositionally biased region" description="Basic and acidic residues" evidence="1">
    <location>
        <begin position="336"/>
        <end position="349"/>
    </location>
</feature>
<feature type="compositionally biased region" description="Polar residues" evidence="1">
    <location>
        <begin position="89"/>
        <end position="100"/>
    </location>
</feature>
<comment type="caution">
    <text evidence="2">The sequence shown here is derived from an EMBL/GenBank/DDBJ whole genome shotgun (WGS) entry which is preliminary data.</text>
</comment>
<protein>
    <submittedName>
        <fullName evidence="2">Uncharacterized protein</fullName>
    </submittedName>
</protein>
<feature type="region of interest" description="Disordered" evidence="1">
    <location>
        <begin position="301"/>
        <end position="358"/>
    </location>
</feature>
<feature type="compositionally biased region" description="Polar residues" evidence="1">
    <location>
        <begin position="57"/>
        <end position="72"/>
    </location>
</feature>
<feature type="compositionally biased region" description="Basic and acidic residues" evidence="1">
    <location>
        <begin position="310"/>
        <end position="322"/>
    </location>
</feature>
<dbReference type="OrthoDB" id="3921021at2759"/>
<reference evidence="2" key="1">
    <citation type="submission" date="2021-07" db="EMBL/GenBank/DDBJ databases">
        <title>Elsinoe batatas strain:CRI-CJ2 Genome sequencing and assembly.</title>
        <authorList>
            <person name="Huang L."/>
        </authorList>
    </citation>
    <scope>NUCLEOTIDE SEQUENCE</scope>
    <source>
        <strain evidence="2">CRI-CJ2</strain>
    </source>
</reference>
<proteinExistence type="predicted"/>
<evidence type="ECO:0000256" key="1">
    <source>
        <dbReference type="SAM" id="MobiDB-lite"/>
    </source>
</evidence>
<evidence type="ECO:0000313" key="2">
    <source>
        <dbReference type="EMBL" id="KAG8631986.1"/>
    </source>
</evidence>
<gene>
    <name evidence="2" type="ORF">KVT40_001126</name>
</gene>
<feature type="compositionally biased region" description="Low complexity" evidence="1">
    <location>
        <begin position="213"/>
        <end position="228"/>
    </location>
</feature>
<evidence type="ECO:0000313" key="3">
    <source>
        <dbReference type="Proteomes" id="UP000809789"/>
    </source>
</evidence>
<keyword evidence="3" id="KW-1185">Reference proteome</keyword>